<dbReference type="PANTHER" id="PTHR13326">
    <property type="entry name" value="TRNA PSEUDOURIDINE SYNTHASE D"/>
    <property type="match status" value="1"/>
</dbReference>
<evidence type="ECO:0000256" key="1">
    <source>
        <dbReference type="ARBA" id="ARBA00007953"/>
    </source>
</evidence>
<dbReference type="InterPro" id="IPR001656">
    <property type="entry name" value="PsdUridine_synth_TruD"/>
</dbReference>
<evidence type="ECO:0000256" key="3">
    <source>
        <dbReference type="ARBA" id="ARBA00023235"/>
    </source>
</evidence>
<keyword evidence="2" id="KW-0819">tRNA processing</keyword>
<name>A0AAD5MHH9_PYTIN</name>
<comment type="similarity">
    <text evidence="1">Belongs to the pseudouridine synthase TruD family.</text>
</comment>
<dbReference type="AlphaFoldDB" id="A0AAD5MHH9"/>
<accession>A0AAD5MHH9</accession>
<dbReference type="InterPro" id="IPR020119">
    <property type="entry name" value="PsdUridine_synth_TruD_CS"/>
</dbReference>
<dbReference type="Pfam" id="PF01142">
    <property type="entry name" value="TruD"/>
    <property type="match status" value="1"/>
</dbReference>
<dbReference type="InterPro" id="IPR011760">
    <property type="entry name" value="PsdUridine_synth_TruD_insert"/>
</dbReference>
<evidence type="ECO:0000259" key="4">
    <source>
        <dbReference type="PROSITE" id="PS50984"/>
    </source>
</evidence>
<evidence type="ECO:0000313" key="6">
    <source>
        <dbReference type="Proteomes" id="UP001209570"/>
    </source>
</evidence>
<proteinExistence type="inferred from homology"/>
<sequence>MDGSGVGISVFLGDDQWRSLGGRIKDRPSDFVVHEIARDGAVVQWDDTSSTRLPTTAERDAVVEAMVNARSGARRNERLEFEEPAHGWHEELLRQVSAAEVAALQALMTNATESIEDVQLEAPVEFRDRVFLMVCIQNCFPGLDCKIKKPTEQSENSEQPATNEQILIRVSVDGLYRKLRVAGIAEENCSRLLAYIRNGASDPAAAKGVRLVHDNSKEARTALHRQISSATALLRTRTESTSDGPSQLVAFFAPAKAKKRKRTAPEPFVRFVLRKENTEHFACMERIARSLKRPVAVFAYAGTKDKVAITYQHVTVQGIAADKLLEVNQICANKDGKADDPSDRSAPSFRIGHLEYVSAPMSLGAITGNRFIITVRGVSETMDTDADSIERRVKRLQEFGFINYFGFQRVGSPTSSVRPHHIGQLMIAHKWRDAVETLLQPTAQDSPESSRVKMAYRADGLEAALALLSPSMRSVQVERAVLQGLKRFGSDAFEAAIRCIPYSRRLMFLHAYQSFVFNLMASCRVSRLGDQVVPGDLVREEGAEGSVVVATAETAERLNATHTSPLTMVMLPLAGSSVLFPENEVGKEYAALLQEHGTADTILSPSSELKGAYRSLVQVPRDVSWAWQPQAPADSEAPQTERALQLEFSLASGSFATMCLRELIRCNV</sequence>
<organism evidence="5 6">
    <name type="scientific">Pythium insidiosum</name>
    <name type="common">Pythiosis disease agent</name>
    <dbReference type="NCBI Taxonomy" id="114742"/>
    <lineage>
        <taxon>Eukaryota</taxon>
        <taxon>Sar</taxon>
        <taxon>Stramenopiles</taxon>
        <taxon>Oomycota</taxon>
        <taxon>Peronosporomycetes</taxon>
        <taxon>Pythiales</taxon>
        <taxon>Pythiaceae</taxon>
        <taxon>Pythium</taxon>
    </lineage>
</organism>
<evidence type="ECO:0000313" key="5">
    <source>
        <dbReference type="EMBL" id="KAJ0408005.1"/>
    </source>
</evidence>
<dbReference type="PANTHER" id="PTHR13326:SF21">
    <property type="entry name" value="PSEUDOURIDYLATE SYNTHASE PUS7L"/>
    <property type="match status" value="1"/>
</dbReference>
<reference evidence="5" key="1">
    <citation type="submission" date="2021-12" db="EMBL/GenBank/DDBJ databases">
        <title>Prjna785345.</title>
        <authorList>
            <person name="Rujirawat T."/>
            <person name="Krajaejun T."/>
        </authorList>
    </citation>
    <scope>NUCLEOTIDE SEQUENCE</scope>
    <source>
        <strain evidence="5">Pi057C3</strain>
    </source>
</reference>
<dbReference type="EMBL" id="JAKCXM010000015">
    <property type="protein sequence ID" value="KAJ0408005.1"/>
    <property type="molecule type" value="Genomic_DNA"/>
</dbReference>
<dbReference type="InterPro" id="IPR042214">
    <property type="entry name" value="TruD_catalytic"/>
</dbReference>
<dbReference type="GO" id="GO:0003723">
    <property type="term" value="F:RNA binding"/>
    <property type="evidence" value="ECO:0007669"/>
    <property type="project" value="InterPro"/>
</dbReference>
<dbReference type="NCBIfam" id="TIGR00094">
    <property type="entry name" value="tRNA_TruD_broad"/>
    <property type="match status" value="1"/>
</dbReference>
<comment type="caution">
    <text evidence="5">The sequence shown here is derived from an EMBL/GenBank/DDBJ whole genome shotgun (WGS) entry which is preliminary data.</text>
</comment>
<gene>
    <name evidence="5" type="ORF">P43SY_000209</name>
</gene>
<dbReference type="GO" id="GO:0005634">
    <property type="term" value="C:nucleus"/>
    <property type="evidence" value="ECO:0007669"/>
    <property type="project" value="TreeGrafter"/>
</dbReference>
<dbReference type="InterPro" id="IPR020103">
    <property type="entry name" value="PsdUridine_synth_cat_dom_sf"/>
</dbReference>
<dbReference type="GO" id="GO:0001522">
    <property type="term" value="P:pseudouridine synthesis"/>
    <property type="evidence" value="ECO:0007669"/>
    <property type="project" value="InterPro"/>
</dbReference>
<dbReference type="GO" id="GO:0008033">
    <property type="term" value="P:tRNA processing"/>
    <property type="evidence" value="ECO:0007669"/>
    <property type="project" value="UniProtKB-KW"/>
</dbReference>
<feature type="domain" description="TRUD" evidence="4">
    <location>
        <begin position="400"/>
        <end position="619"/>
    </location>
</feature>
<dbReference type="PROSITE" id="PS50984">
    <property type="entry name" value="TRUD"/>
    <property type="match status" value="1"/>
</dbReference>
<dbReference type="Gene3D" id="3.30.2350.20">
    <property type="entry name" value="TruD, catalytic domain"/>
    <property type="match status" value="2"/>
</dbReference>
<keyword evidence="3" id="KW-0413">Isomerase</keyword>
<dbReference type="PROSITE" id="PS01268">
    <property type="entry name" value="UPF0024"/>
    <property type="match status" value="1"/>
</dbReference>
<dbReference type="Proteomes" id="UP001209570">
    <property type="component" value="Unassembled WGS sequence"/>
</dbReference>
<dbReference type="GO" id="GO:0009982">
    <property type="term" value="F:pseudouridine synthase activity"/>
    <property type="evidence" value="ECO:0007669"/>
    <property type="project" value="InterPro"/>
</dbReference>
<evidence type="ECO:0000256" key="2">
    <source>
        <dbReference type="ARBA" id="ARBA00022694"/>
    </source>
</evidence>
<dbReference type="CDD" id="cd02576">
    <property type="entry name" value="PseudoU_synth_ScPUS7"/>
    <property type="match status" value="1"/>
</dbReference>
<dbReference type="SUPFAM" id="SSF55120">
    <property type="entry name" value="Pseudouridine synthase"/>
    <property type="match status" value="1"/>
</dbReference>
<protein>
    <recommendedName>
        <fullName evidence="4">TRUD domain-containing protein</fullName>
    </recommendedName>
</protein>
<dbReference type="PIRSF" id="PIRSF037016">
    <property type="entry name" value="Pseudouridin_synth_euk_prd"/>
    <property type="match status" value="1"/>
</dbReference>
<keyword evidence="6" id="KW-1185">Reference proteome</keyword>